<dbReference type="EMBL" id="JAPWGW010000004">
    <property type="protein sequence ID" value="MCZ4298875.1"/>
    <property type="molecule type" value="Genomic_DNA"/>
</dbReference>
<dbReference type="InterPro" id="IPR045500">
    <property type="entry name" value="DUF6491"/>
</dbReference>
<name>A0ABT4LWX5_9PROT</name>
<evidence type="ECO:0000256" key="1">
    <source>
        <dbReference type="SAM" id="SignalP"/>
    </source>
</evidence>
<gene>
    <name evidence="2" type="ORF">O4G74_12470</name>
</gene>
<keyword evidence="1" id="KW-0732">Signal</keyword>
<protein>
    <submittedName>
        <fullName evidence="2">DUF6491 family protein</fullName>
    </submittedName>
</protein>
<organism evidence="2 3">
    <name type="scientific">Henriciella marina</name>
    <dbReference type="NCBI Taxonomy" id="453851"/>
    <lineage>
        <taxon>Bacteria</taxon>
        <taxon>Pseudomonadati</taxon>
        <taxon>Pseudomonadota</taxon>
        <taxon>Alphaproteobacteria</taxon>
        <taxon>Hyphomonadales</taxon>
        <taxon>Hyphomonadaceae</taxon>
        <taxon>Henriciella</taxon>
    </lineage>
</organism>
<dbReference type="Proteomes" id="UP001083770">
    <property type="component" value="Unassembled WGS sequence"/>
</dbReference>
<comment type="caution">
    <text evidence="2">The sequence shown here is derived from an EMBL/GenBank/DDBJ whole genome shotgun (WGS) entry which is preliminary data.</text>
</comment>
<evidence type="ECO:0000313" key="2">
    <source>
        <dbReference type="EMBL" id="MCZ4298875.1"/>
    </source>
</evidence>
<evidence type="ECO:0000313" key="3">
    <source>
        <dbReference type="Proteomes" id="UP001083770"/>
    </source>
</evidence>
<keyword evidence="3" id="KW-1185">Reference proteome</keyword>
<feature type="chain" id="PRO_5047412204" evidence="1">
    <location>
        <begin position="20"/>
        <end position="149"/>
    </location>
</feature>
<reference evidence="2" key="1">
    <citation type="submission" date="2022-12" db="EMBL/GenBank/DDBJ databases">
        <title>Bacterial isolates from different developmental stages of Nematostella vectensis.</title>
        <authorList>
            <person name="Fraune S."/>
        </authorList>
    </citation>
    <scope>NUCLEOTIDE SEQUENCE</scope>
    <source>
        <strain evidence="2">G21632-S1</strain>
    </source>
</reference>
<accession>A0ABT4LWX5</accession>
<proteinExistence type="predicted"/>
<dbReference type="RefSeq" id="WP_269402939.1">
    <property type="nucleotide sequence ID" value="NZ_JAPWGW010000004.1"/>
</dbReference>
<feature type="signal peptide" evidence="1">
    <location>
        <begin position="1"/>
        <end position="19"/>
    </location>
</feature>
<sequence>MTRTKLLFALPATALFALAACTSQPDAGNDEPEAWRTDARLGEKVDRVCFASNIDSFRMATRNSVIVEEGVNDEYLIETVGSCYDLGGANSLSFDTFPGASCVRKGDSIYAYDSAFGPDRTDIPPARCPIRGIYEWNEDAAEDADDEQE</sequence>
<dbReference type="Pfam" id="PF20101">
    <property type="entry name" value="DUF6491"/>
    <property type="match status" value="1"/>
</dbReference>
<dbReference type="PROSITE" id="PS51257">
    <property type="entry name" value="PROKAR_LIPOPROTEIN"/>
    <property type="match status" value="1"/>
</dbReference>